<feature type="chain" id="PRO_5012139231" evidence="1">
    <location>
        <begin position="27"/>
        <end position="164"/>
    </location>
</feature>
<dbReference type="RefSeq" id="WP_076403669.1">
    <property type="nucleotide sequence ID" value="NZ_FTMI01000001.1"/>
</dbReference>
<evidence type="ECO:0000256" key="1">
    <source>
        <dbReference type="SAM" id="SignalP"/>
    </source>
</evidence>
<proteinExistence type="predicted"/>
<organism evidence="2 3">
    <name type="scientific">Cellulosimicrobium aquatile</name>
    <dbReference type="NCBI Taxonomy" id="1612203"/>
    <lineage>
        <taxon>Bacteria</taxon>
        <taxon>Bacillati</taxon>
        <taxon>Actinomycetota</taxon>
        <taxon>Actinomycetes</taxon>
        <taxon>Micrococcales</taxon>
        <taxon>Promicromonosporaceae</taxon>
        <taxon>Cellulosimicrobium</taxon>
    </lineage>
</organism>
<accession>A0A1N6NJU9</accession>
<dbReference type="PROSITE" id="PS51257">
    <property type="entry name" value="PROKAR_LIPOPROTEIN"/>
    <property type="match status" value="1"/>
</dbReference>
<reference evidence="3" key="1">
    <citation type="submission" date="2017-01" db="EMBL/GenBank/DDBJ databases">
        <authorList>
            <person name="Varghese N."/>
            <person name="Submissions S."/>
        </authorList>
    </citation>
    <scope>NUCLEOTIDE SEQUENCE [LARGE SCALE GENOMIC DNA]</scope>
    <source>
        <strain evidence="3">3bp</strain>
    </source>
</reference>
<dbReference type="EMBL" id="FTMI01000001">
    <property type="protein sequence ID" value="SIP92323.1"/>
    <property type="molecule type" value="Genomic_DNA"/>
</dbReference>
<evidence type="ECO:0000313" key="2">
    <source>
        <dbReference type="EMBL" id="SIP92323.1"/>
    </source>
</evidence>
<evidence type="ECO:0000313" key="3">
    <source>
        <dbReference type="Proteomes" id="UP000186235"/>
    </source>
</evidence>
<dbReference type="Proteomes" id="UP000186235">
    <property type="component" value="Unassembled WGS sequence"/>
</dbReference>
<name>A0A1N6NJU9_9MICO</name>
<feature type="signal peptide" evidence="1">
    <location>
        <begin position="1"/>
        <end position="26"/>
    </location>
</feature>
<dbReference type="AlphaFoldDB" id="A0A1N6NJU9"/>
<protein>
    <submittedName>
        <fullName evidence="2">Uncharacterized protein</fullName>
    </submittedName>
</protein>
<keyword evidence="3" id="KW-1185">Reference proteome</keyword>
<sequence>MRSDAGRATVSLLVACAVAFAGACTARPTVPPLTLEESRELVDAADVRTVVLPEGFAYDGVVRDRAIDESLNDVPIGFSREWGQALGRPVFVVYEFVGSCGGEPERGWTYVFDADSEPECIIEPTSDEALERVVDLADRSVGSRGPVVVVMDRDRSLVVDLAKD</sequence>
<gene>
    <name evidence="2" type="ORF">SAMN05518682_0530</name>
</gene>
<keyword evidence="1" id="KW-0732">Signal</keyword>